<evidence type="ECO:0000259" key="2">
    <source>
        <dbReference type="Pfam" id="PF03551"/>
    </source>
</evidence>
<dbReference type="AlphaFoldDB" id="A0A5D4RJK0"/>
<feature type="compositionally biased region" description="Basic and acidic residues" evidence="1">
    <location>
        <begin position="183"/>
        <end position="203"/>
    </location>
</feature>
<gene>
    <name evidence="3" type="ORF">FZD51_04860</name>
</gene>
<keyword evidence="3" id="KW-0238">DNA-binding</keyword>
<organism evidence="3 4">
    <name type="scientific">Bacillus infantis</name>
    <dbReference type="NCBI Taxonomy" id="324767"/>
    <lineage>
        <taxon>Bacteria</taxon>
        <taxon>Bacillati</taxon>
        <taxon>Bacillota</taxon>
        <taxon>Bacilli</taxon>
        <taxon>Bacillales</taxon>
        <taxon>Bacillaceae</taxon>
        <taxon>Bacillus</taxon>
    </lineage>
</organism>
<protein>
    <submittedName>
        <fullName evidence="3">Winged helix DNA-binding protein</fullName>
    </submittedName>
</protein>
<evidence type="ECO:0000313" key="4">
    <source>
        <dbReference type="Proteomes" id="UP000322139"/>
    </source>
</evidence>
<dbReference type="Gene3D" id="1.10.10.10">
    <property type="entry name" value="Winged helix-like DNA-binding domain superfamily/Winged helix DNA-binding domain"/>
    <property type="match status" value="1"/>
</dbReference>
<dbReference type="PANTHER" id="PTHR43252">
    <property type="entry name" value="TRANSCRIPTIONAL REGULATOR YQJI"/>
    <property type="match status" value="1"/>
</dbReference>
<evidence type="ECO:0000313" key="3">
    <source>
        <dbReference type="EMBL" id="TYS49898.1"/>
    </source>
</evidence>
<feature type="domain" description="Transcription regulator PadR N-terminal" evidence="2">
    <location>
        <begin position="7"/>
        <end position="81"/>
    </location>
</feature>
<proteinExistence type="predicted"/>
<dbReference type="Pfam" id="PF03551">
    <property type="entry name" value="PadR"/>
    <property type="match status" value="1"/>
</dbReference>
<dbReference type="InterPro" id="IPR036388">
    <property type="entry name" value="WH-like_DNA-bd_sf"/>
</dbReference>
<dbReference type="GO" id="GO:0003677">
    <property type="term" value="F:DNA binding"/>
    <property type="evidence" value="ECO:0007669"/>
    <property type="project" value="UniProtKB-KW"/>
</dbReference>
<dbReference type="SUPFAM" id="SSF46785">
    <property type="entry name" value="Winged helix' DNA-binding domain"/>
    <property type="match status" value="1"/>
</dbReference>
<reference evidence="3 4" key="1">
    <citation type="submission" date="2019-08" db="EMBL/GenBank/DDBJ databases">
        <title>Bacillus genomes from the desert of Cuatro Cienegas, Coahuila.</title>
        <authorList>
            <person name="Olmedo-Alvarez G."/>
        </authorList>
    </citation>
    <scope>NUCLEOTIDE SEQUENCE [LARGE SCALE GENOMIC DNA]</scope>
    <source>
        <strain evidence="3 4">CH446_14T</strain>
    </source>
</reference>
<comment type="caution">
    <text evidence="3">The sequence shown here is derived from an EMBL/GenBank/DDBJ whole genome shotgun (WGS) entry which is preliminary data.</text>
</comment>
<dbReference type="InterPro" id="IPR036390">
    <property type="entry name" value="WH_DNA-bd_sf"/>
</dbReference>
<dbReference type="RefSeq" id="WP_148973738.1">
    <property type="nucleotide sequence ID" value="NZ_JBNIKT010000002.1"/>
</dbReference>
<sequence>MSTEHSLLAVLSFWPSSGYDIKSEFEHKAAGLYWGMSYGSIYPKLKKLEEEGYVYSMEKEENGRNKKLYELTEKGWQEFEEWLCTPPAYPAVKDELFMKMSTWHKDMDTRHLISHLEKRKRESEDILGFVKAWPRNGISYVSSIGMLTIRYAEMRLETELKWIDESISILKAGELPEGQDPTGAEKKLLSRRRESLGLKSEEE</sequence>
<dbReference type="InterPro" id="IPR005149">
    <property type="entry name" value="Tscrpt_reg_PadR_N"/>
</dbReference>
<accession>A0A5D4RJK0</accession>
<evidence type="ECO:0000256" key="1">
    <source>
        <dbReference type="SAM" id="MobiDB-lite"/>
    </source>
</evidence>
<name>A0A5D4RJK0_9BACI</name>
<dbReference type="EMBL" id="VTER01000003">
    <property type="protein sequence ID" value="TYS49898.1"/>
    <property type="molecule type" value="Genomic_DNA"/>
</dbReference>
<feature type="region of interest" description="Disordered" evidence="1">
    <location>
        <begin position="174"/>
        <end position="203"/>
    </location>
</feature>
<dbReference type="PANTHER" id="PTHR43252:SF6">
    <property type="entry name" value="NEGATIVE TRANSCRIPTION REGULATOR PADR"/>
    <property type="match status" value="1"/>
</dbReference>
<dbReference type="Proteomes" id="UP000322139">
    <property type="component" value="Unassembled WGS sequence"/>
</dbReference>